<gene>
    <name evidence="8" type="ORF">IW245_001433</name>
</gene>
<evidence type="ECO:0000256" key="4">
    <source>
        <dbReference type="ARBA" id="ARBA00023136"/>
    </source>
</evidence>
<dbReference type="RefSeq" id="WP_372445100.1">
    <property type="nucleotide sequence ID" value="NZ_BONS01000003.1"/>
</dbReference>
<feature type="domain" description="TM2" evidence="7">
    <location>
        <begin position="128"/>
        <end position="180"/>
    </location>
</feature>
<comment type="subcellular location">
    <subcellularLocation>
        <location evidence="1">Membrane</location>
        <topology evidence="1">Multi-pass membrane protein</topology>
    </subcellularLocation>
</comment>
<dbReference type="Pfam" id="PF05154">
    <property type="entry name" value="TM2"/>
    <property type="match status" value="1"/>
</dbReference>
<protein>
    <recommendedName>
        <fullName evidence="7">TM2 domain-containing protein</fullName>
    </recommendedName>
</protein>
<comment type="caution">
    <text evidence="8">The sequence shown here is derived from an EMBL/GenBank/DDBJ whole genome shotgun (WGS) entry which is preliminary data.</text>
</comment>
<keyword evidence="9" id="KW-1185">Reference proteome</keyword>
<organism evidence="8 9">
    <name type="scientific">Longispora fulva</name>
    <dbReference type="NCBI Taxonomy" id="619741"/>
    <lineage>
        <taxon>Bacteria</taxon>
        <taxon>Bacillati</taxon>
        <taxon>Actinomycetota</taxon>
        <taxon>Actinomycetes</taxon>
        <taxon>Micromonosporales</taxon>
        <taxon>Micromonosporaceae</taxon>
        <taxon>Longispora</taxon>
    </lineage>
</organism>
<sequence length="198" mass="20343">MTYPSSDDAAHQPHGSEQYPAAPTSVPPSYGAPSPVPPTYGTPPVPPVTSVPPSYGTVPSGPPAYGTPPVTSVPPSYGTPPPASYDTPPGQYGAPAAGQYGQVPPPGYAPGPQYGYPVDPMTGEILSDKSKLVAGLLQIFLGGFGVGRFYTGHTNIAIAQIAVTWLTCGFGSLWPLIDGILILVNGGTDIQGRKLRDN</sequence>
<feature type="compositionally biased region" description="Pro residues" evidence="5">
    <location>
        <begin position="34"/>
        <end position="50"/>
    </location>
</feature>
<dbReference type="EMBL" id="JADOUF010000001">
    <property type="protein sequence ID" value="MBG6135239.1"/>
    <property type="molecule type" value="Genomic_DNA"/>
</dbReference>
<evidence type="ECO:0000256" key="5">
    <source>
        <dbReference type="SAM" id="MobiDB-lite"/>
    </source>
</evidence>
<reference evidence="8" key="1">
    <citation type="submission" date="2020-11" db="EMBL/GenBank/DDBJ databases">
        <title>Sequencing the genomes of 1000 actinobacteria strains.</title>
        <authorList>
            <person name="Klenk H.-P."/>
        </authorList>
    </citation>
    <scope>NUCLEOTIDE SEQUENCE</scope>
    <source>
        <strain evidence="8">DSM 45356</strain>
    </source>
</reference>
<evidence type="ECO:0000313" key="9">
    <source>
        <dbReference type="Proteomes" id="UP000622552"/>
    </source>
</evidence>
<evidence type="ECO:0000259" key="7">
    <source>
        <dbReference type="Pfam" id="PF05154"/>
    </source>
</evidence>
<dbReference type="Proteomes" id="UP000622552">
    <property type="component" value="Unassembled WGS sequence"/>
</dbReference>
<evidence type="ECO:0000256" key="3">
    <source>
        <dbReference type="ARBA" id="ARBA00022989"/>
    </source>
</evidence>
<keyword evidence="3 6" id="KW-1133">Transmembrane helix</keyword>
<feature type="transmembrane region" description="Helical" evidence="6">
    <location>
        <begin position="156"/>
        <end position="184"/>
    </location>
</feature>
<feature type="region of interest" description="Disordered" evidence="5">
    <location>
        <begin position="1"/>
        <end position="87"/>
    </location>
</feature>
<evidence type="ECO:0000313" key="8">
    <source>
        <dbReference type="EMBL" id="MBG6135239.1"/>
    </source>
</evidence>
<dbReference type="InterPro" id="IPR007829">
    <property type="entry name" value="TM2"/>
</dbReference>
<feature type="transmembrane region" description="Helical" evidence="6">
    <location>
        <begin position="132"/>
        <end position="150"/>
    </location>
</feature>
<name>A0A8J7GLK0_9ACTN</name>
<dbReference type="GO" id="GO:0016020">
    <property type="term" value="C:membrane"/>
    <property type="evidence" value="ECO:0007669"/>
    <property type="project" value="UniProtKB-SubCell"/>
</dbReference>
<accession>A0A8J7GLK0</accession>
<evidence type="ECO:0000256" key="1">
    <source>
        <dbReference type="ARBA" id="ARBA00004141"/>
    </source>
</evidence>
<evidence type="ECO:0000256" key="6">
    <source>
        <dbReference type="SAM" id="Phobius"/>
    </source>
</evidence>
<dbReference type="AlphaFoldDB" id="A0A8J7GLK0"/>
<evidence type="ECO:0000256" key="2">
    <source>
        <dbReference type="ARBA" id="ARBA00022692"/>
    </source>
</evidence>
<proteinExistence type="predicted"/>
<keyword evidence="2 6" id="KW-0812">Transmembrane</keyword>
<keyword evidence="4 6" id="KW-0472">Membrane</keyword>